<proteinExistence type="predicted"/>
<sequence length="93" mass="10886">MNKWQEFKRFVLFKSLDKTWKDVLVECCKSSELYPNLTKLAKRLLSFNAKNAIVQCRFSNNERGGYNVANVTRQIETGKNYSFLVTAEELKEL</sequence>
<dbReference type="WBParaSite" id="nRc.2.0.1.t40558-RA">
    <property type="protein sequence ID" value="nRc.2.0.1.t40558-RA"/>
    <property type="gene ID" value="nRc.2.0.1.g40558"/>
</dbReference>
<evidence type="ECO:0000313" key="1">
    <source>
        <dbReference type="Proteomes" id="UP000887565"/>
    </source>
</evidence>
<accession>A0A915KSD5</accession>
<organism evidence="1 2">
    <name type="scientific">Romanomermis culicivorax</name>
    <name type="common">Nematode worm</name>
    <dbReference type="NCBI Taxonomy" id="13658"/>
    <lineage>
        <taxon>Eukaryota</taxon>
        <taxon>Metazoa</taxon>
        <taxon>Ecdysozoa</taxon>
        <taxon>Nematoda</taxon>
        <taxon>Enoplea</taxon>
        <taxon>Dorylaimia</taxon>
        <taxon>Mermithida</taxon>
        <taxon>Mermithoidea</taxon>
        <taxon>Mermithidae</taxon>
        <taxon>Romanomermis</taxon>
    </lineage>
</organism>
<protein>
    <submittedName>
        <fullName evidence="2">Uncharacterized protein</fullName>
    </submittedName>
</protein>
<dbReference type="AlphaFoldDB" id="A0A915KSD5"/>
<evidence type="ECO:0000313" key="2">
    <source>
        <dbReference type="WBParaSite" id="nRc.2.0.1.t40558-RA"/>
    </source>
</evidence>
<keyword evidence="1" id="KW-1185">Reference proteome</keyword>
<reference evidence="2" key="1">
    <citation type="submission" date="2022-11" db="UniProtKB">
        <authorList>
            <consortium name="WormBaseParasite"/>
        </authorList>
    </citation>
    <scope>IDENTIFICATION</scope>
</reference>
<dbReference type="Proteomes" id="UP000887565">
    <property type="component" value="Unplaced"/>
</dbReference>
<name>A0A915KSD5_ROMCU</name>